<protein>
    <recommendedName>
        <fullName evidence="1">DUF5977 domain-containing protein</fullName>
    </recommendedName>
</protein>
<dbReference type="Pfam" id="PF19404">
    <property type="entry name" value="DUF5977"/>
    <property type="match status" value="1"/>
</dbReference>
<comment type="caution">
    <text evidence="2">The sequence shown here is derived from an EMBL/GenBank/DDBJ whole genome shotgun (WGS) entry which is preliminary data.</text>
</comment>
<dbReference type="AlphaFoldDB" id="A0AAE3H5N6"/>
<dbReference type="InterPro" id="IPR046020">
    <property type="entry name" value="DUF5977"/>
</dbReference>
<keyword evidence="3" id="KW-1185">Reference proteome</keyword>
<organism evidence="2 3">
    <name type="scientific">Lacihabitans soyangensis</name>
    <dbReference type="NCBI Taxonomy" id="869394"/>
    <lineage>
        <taxon>Bacteria</taxon>
        <taxon>Pseudomonadati</taxon>
        <taxon>Bacteroidota</taxon>
        <taxon>Cytophagia</taxon>
        <taxon>Cytophagales</taxon>
        <taxon>Leadbetterellaceae</taxon>
        <taxon>Lacihabitans</taxon>
    </lineage>
</organism>
<accession>A0AAE3H5N6</accession>
<evidence type="ECO:0000313" key="2">
    <source>
        <dbReference type="EMBL" id="MCP9764937.1"/>
    </source>
</evidence>
<feature type="domain" description="DUF5977" evidence="1">
    <location>
        <begin position="535"/>
        <end position="595"/>
    </location>
</feature>
<evidence type="ECO:0000313" key="3">
    <source>
        <dbReference type="Proteomes" id="UP001204144"/>
    </source>
</evidence>
<dbReference type="EMBL" id="RJUF01000178">
    <property type="protein sequence ID" value="MCP9764937.1"/>
    <property type="molecule type" value="Genomic_DNA"/>
</dbReference>
<evidence type="ECO:0000259" key="1">
    <source>
        <dbReference type="Pfam" id="PF19404"/>
    </source>
</evidence>
<sequence>MIAADELSLGTPIGLDLINNPVVVNVDPWELGTITDRSTIRYELDVMVFNGEEFVLASTMDAFEEPAKVVGNSTIYRGAFFEFGGILKGFLTNDEPVFGNAGDRYLDAIWQVPDMTLRYYTIVRIYVDDVLDETVTNGERWAYKGGISEVDFERYGRSFFTKWLGDGKWICSTTPPSAPLLGKEGKSGAGQVGFLSWLHNFSSTITKVKLKVIGLYANGEEEVVYPIAEMEVSPMGVYAVPVGGASVVSPSPTTPGPSLGRRGVGVEMPGVAALPDDGVKLEPFDTLRGALVSYRCWLIDSNGDRVSEVATVVYDQVYRRNLQQVVYMNSLGVPEVLVATGQNSVGMEFSRTEGESFRGFGYEANLTERRVDVVEGIRKYVLRLSLGRLSQMRHLLDVGFAKEMWLLQNDQWLAMVNVGKAMPIHDDANDWAGVAIELEAGYKETAYSELPVPEATEDRPTAWRPLSVVCDTDSRGRYYGMLKVLTVERYYTDTNEPVRPAEVLKNKPGPNFFPLTPSAACAVGNTPFLQDVAVSREGTFFNATCGTGLIGGKATITIPIGSWGSFIDLEDTYAKARAEIDILDTQAYANANGPCNSVGVYNPGVYGSVDFPTGRWWLRAGDFSGSSEPSGIVAEDVGSGYVPGCMWFQLPDYQANQTDVRYGATRLNGHYPVLASGRDYFFIPYYKAGKTLRFFRNGLLVGSTVIVGPYPSIVFPAEPAGGERWYVDAV</sequence>
<dbReference type="Proteomes" id="UP001204144">
    <property type="component" value="Unassembled WGS sequence"/>
</dbReference>
<gene>
    <name evidence="2" type="ORF">EGI31_18535</name>
</gene>
<proteinExistence type="predicted"/>
<name>A0AAE3H5N6_9BACT</name>
<reference evidence="2 3" key="1">
    <citation type="submission" date="2018-11" db="EMBL/GenBank/DDBJ databases">
        <title>Novel bacteria species description.</title>
        <authorList>
            <person name="Han J.-H."/>
        </authorList>
    </citation>
    <scope>NUCLEOTIDE SEQUENCE [LARGE SCALE GENOMIC DNA]</scope>
    <source>
        <strain evidence="2 3">KCTC23259</strain>
    </source>
</reference>